<dbReference type="InterPro" id="IPR035985">
    <property type="entry name" value="Ubiquitin-activating_enz"/>
</dbReference>
<protein>
    <recommendedName>
        <fullName evidence="2">THIF-type NAD/FAD binding fold domain-containing protein</fullName>
    </recommendedName>
</protein>
<dbReference type="AlphaFoldDB" id="A0A7R9XYI3"/>
<dbReference type="Gene3D" id="3.40.50.720">
    <property type="entry name" value="NAD(P)-binding Rossmann-like Domain"/>
    <property type="match status" value="1"/>
</dbReference>
<proteinExistence type="predicted"/>
<dbReference type="Pfam" id="PF00899">
    <property type="entry name" value="ThiF"/>
    <property type="match status" value="1"/>
</dbReference>
<dbReference type="InterPro" id="IPR045886">
    <property type="entry name" value="ThiF/MoeB/HesA"/>
</dbReference>
<dbReference type="GO" id="GO:0009536">
    <property type="term" value="C:plastid"/>
    <property type="evidence" value="ECO:0007669"/>
    <property type="project" value="TreeGrafter"/>
</dbReference>
<evidence type="ECO:0000256" key="1">
    <source>
        <dbReference type="SAM" id="MobiDB-lite"/>
    </source>
</evidence>
<sequence>MAGPAVATRRGGVDGQVSSLTPAQRAACAPAPRPLVADYPTAECVDDDIVVEQLTRNLQLFGEEGQGRIRRSFVVVVGVGGVGSHAAHMLLRSGVGRLRLIDFDQVTLSSLNRHAVATRADVGLTKVDVLATHLARIFPEAHIEACNKMYEAGTSDELLAGEPDYVLDCIDNIDTKVNLLAECVGRGLRVIASAGAGAKADPTRLALADITQTAIDPLARAVRTRLRRDHGITSGVQVLLSTERPCAALVDHTPEGSDAKDFQTVPGFRVRTIPVLGPLPALFGQAMAAIVLGRLSRRIDVLPAQCFRLDAEQFRVLYFELRDRERALADDYEAEPDCDIDEIAWLTRDVWRGLSARYNFGDKDKGQKGLWRDTKMLALTRWRPELPSTPDNLVMLTKKEADAHDALGPGAADHIRRTEPELYDKVERCLGEARCMFRDGWAWEGGAGVQR</sequence>
<dbReference type="PANTHER" id="PTHR43267">
    <property type="entry name" value="TRNA THREONYLCARBAMOYLADENOSINE DEHYDRATASE"/>
    <property type="match status" value="1"/>
</dbReference>
<feature type="domain" description="THIF-type NAD/FAD binding fold" evidence="2">
    <location>
        <begin position="56"/>
        <end position="321"/>
    </location>
</feature>
<gene>
    <name evidence="3" type="ORF">PCOL08062_LOCUS3327</name>
</gene>
<evidence type="ECO:0000259" key="2">
    <source>
        <dbReference type="Pfam" id="PF00899"/>
    </source>
</evidence>
<dbReference type="GO" id="GO:0061503">
    <property type="term" value="F:tRNA threonylcarbamoyladenosine dehydratase"/>
    <property type="evidence" value="ECO:0007669"/>
    <property type="project" value="TreeGrafter"/>
</dbReference>
<feature type="region of interest" description="Disordered" evidence="1">
    <location>
        <begin position="1"/>
        <end position="22"/>
    </location>
</feature>
<dbReference type="GO" id="GO:0061504">
    <property type="term" value="P:cyclic threonylcarbamoyladenosine biosynthetic process"/>
    <property type="evidence" value="ECO:0007669"/>
    <property type="project" value="TreeGrafter"/>
</dbReference>
<organism evidence="3">
    <name type="scientific">Prasinoderma coloniale</name>
    <dbReference type="NCBI Taxonomy" id="156133"/>
    <lineage>
        <taxon>Eukaryota</taxon>
        <taxon>Viridiplantae</taxon>
        <taxon>Prasinodermophyta</taxon>
        <taxon>Prasinodermophyceae</taxon>
        <taxon>Prasinodermales</taxon>
        <taxon>Prasinodermaceae</taxon>
        <taxon>Prasinoderma</taxon>
    </lineage>
</organism>
<evidence type="ECO:0000313" key="3">
    <source>
        <dbReference type="EMBL" id="CAD8233995.1"/>
    </source>
</evidence>
<dbReference type="CDD" id="cd00755">
    <property type="entry name" value="YgdL_like"/>
    <property type="match status" value="1"/>
</dbReference>
<dbReference type="PANTHER" id="PTHR43267:SF2">
    <property type="entry name" value="TRNA THREONYLCARBAMOYLADENOSINE DEHYDRATASE 1-RELATED"/>
    <property type="match status" value="1"/>
</dbReference>
<name>A0A7R9XYI3_9VIRI</name>
<dbReference type="InterPro" id="IPR000594">
    <property type="entry name" value="ThiF_NAD_FAD-bd"/>
</dbReference>
<reference evidence="3" key="1">
    <citation type="submission" date="2021-01" db="EMBL/GenBank/DDBJ databases">
        <authorList>
            <person name="Corre E."/>
            <person name="Pelletier E."/>
            <person name="Niang G."/>
            <person name="Scheremetjew M."/>
            <person name="Finn R."/>
            <person name="Kale V."/>
            <person name="Holt S."/>
            <person name="Cochrane G."/>
            <person name="Meng A."/>
            <person name="Brown T."/>
            <person name="Cohen L."/>
        </authorList>
    </citation>
    <scope>NUCLEOTIDE SEQUENCE</scope>
    <source>
        <strain evidence="3">CCMP1413</strain>
    </source>
</reference>
<accession>A0A7R9XYI3</accession>
<dbReference type="EMBL" id="HBDZ01004355">
    <property type="protein sequence ID" value="CAD8233995.1"/>
    <property type="molecule type" value="Transcribed_RNA"/>
</dbReference>
<dbReference type="SUPFAM" id="SSF69572">
    <property type="entry name" value="Activating enzymes of the ubiquitin-like proteins"/>
    <property type="match status" value="1"/>
</dbReference>
<dbReference type="GO" id="GO:0008641">
    <property type="term" value="F:ubiquitin-like modifier activating enzyme activity"/>
    <property type="evidence" value="ECO:0007669"/>
    <property type="project" value="InterPro"/>
</dbReference>